<comment type="caution">
    <text evidence="11">The sequence shown here is derived from an EMBL/GenBank/DDBJ whole genome shotgun (WGS) entry which is preliminary data.</text>
</comment>
<dbReference type="Pfam" id="PF12932">
    <property type="entry name" value="Sec16"/>
    <property type="match status" value="1"/>
</dbReference>
<keyword evidence="4 6" id="KW-0256">Endoplasmic reticulum</keyword>
<dbReference type="Pfam" id="PF12931">
    <property type="entry name" value="TPR_Sec16"/>
    <property type="match status" value="1"/>
</dbReference>
<evidence type="ECO:0000256" key="5">
    <source>
        <dbReference type="ARBA" id="ARBA00022892"/>
    </source>
</evidence>
<evidence type="ECO:0000256" key="1">
    <source>
        <dbReference type="ARBA" id="ARBA00004240"/>
    </source>
</evidence>
<name>A0A8S1GV36_9PELO</name>
<comment type="subcellular location">
    <subcellularLocation>
        <location evidence="1">Endoplasmic reticulum</location>
    </subcellularLocation>
    <subcellularLocation>
        <location evidence="6">Golgi apparatus membrane</location>
    </subcellularLocation>
</comment>
<proteinExistence type="inferred from homology"/>
<dbReference type="EMBL" id="CAJGYM010000007">
    <property type="protein sequence ID" value="CAD6187626.1"/>
    <property type="molecule type" value="Genomic_DNA"/>
</dbReference>
<dbReference type="PANTHER" id="PTHR13402:SF6">
    <property type="entry name" value="SECRETORY 16, ISOFORM I"/>
    <property type="match status" value="1"/>
</dbReference>
<dbReference type="GO" id="GO:0016192">
    <property type="term" value="P:vesicle-mediated transport"/>
    <property type="evidence" value="ECO:0007669"/>
    <property type="project" value="UniProtKB-KW"/>
</dbReference>
<evidence type="ECO:0000256" key="2">
    <source>
        <dbReference type="ARBA" id="ARBA00005927"/>
    </source>
</evidence>
<feature type="compositionally biased region" description="Basic and acidic residues" evidence="8">
    <location>
        <begin position="869"/>
        <end position="880"/>
    </location>
</feature>
<feature type="region of interest" description="Disordered" evidence="8">
    <location>
        <begin position="148"/>
        <end position="193"/>
    </location>
</feature>
<evidence type="ECO:0000256" key="8">
    <source>
        <dbReference type="SAM" id="MobiDB-lite"/>
    </source>
</evidence>
<feature type="domain" description="Sec16 central conserved" evidence="10">
    <location>
        <begin position="371"/>
        <end position="477"/>
    </location>
</feature>
<keyword evidence="6" id="KW-0333">Golgi apparatus</keyword>
<reference evidence="11" key="1">
    <citation type="submission" date="2020-10" db="EMBL/GenBank/DDBJ databases">
        <authorList>
            <person name="Kikuchi T."/>
        </authorList>
    </citation>
    <scope>NUCLEOTIDE SEQUENCE</scope>
    <source>
        <strain evidence="11">NKZ352</strain>
    </source>
</reference>
<dbReference type="Gene3D" id="1.25.40.1030">
    <property type="match status" value="1"/>
</dbReference>
<feature type="compositionally biased region" description="Pro residues" evidence="8">
    <location>
        <begin position="1119"/>
        <end position="1134"/>
    </location>
</feature>
<dbReference type="GO" id="GO:0000139">
    <property type="term" value="C:Golgi membrane"/>
    <property type="evidence" value="ECO:0007669"/>
    <property type="project" value="UniProtKB-SubCell"/>
</dbReference>
<dbReference type="CDD" id="cd09233">
    <property type="entry name" value="ACE1-Sec16-like"/>
    <property type="match status" value="1"/>
</dbReference>
<feature type="compositionally biased region" description="Polar residues" evidence="8">
    <location>
        <begin position="148"/>
        <end position="157"/>
    </location>
</feature>
<evidence type="ECO:0000256" key="3">
    <source>
        <dbReference type="ARBA" id="ARBA00022448"/>
    </source>
</evidence>
<dbReference type="GO" id="GO:0007030">
    <property type="term" value="P:Golgi organization"/>
    <property type="evidence" value="ECO:0007669"/>
    <property type="project" value="TreeGrafter"/>
</dbReference>
<gene>
    <name evidence="11" type="ORF">CAUJ_LOCUS3545</name>
</gene>
<keyword evidence="6" id="KW-0653">Protein transport</keyword>
<dbReference type="InterPro" id="IPR024298">
    <property type="entry name" value="Sec16_Sec23-bd"/>
</dbReference>
<keyword evidence="12" id="KW-1185">Reference proteome</keyword>
<dbReference type="GO" id="GO:0070971">
    <property type="term" value="C:endoplasmic reticulum exit site"/>
    <property type="evidence" value="ECO:0007669"/>
    <property type="project" value="UniProtKB-ARBA"/>
</dbReference>
<evidence type="ECO:0000313" key="11">
    <source>
        <dbReference type="EMBL" id="CAD6187626.1"/>
    </source>
</evidence>
<evidence type="ECO:0000256" key="7">
    <source>
        <dbReference type="SAM" id="Coils"/>
    </source>
</evidence>
<evidence type="ECO:0000256" key="4">
    <source>
        <dbReference type="ARBA" id="ARBA00022824"/>
    </source>
</evidence>
<dbReference type="Proteomes" id="UP000835052">
    <property type="component" value="Unassembled WGS sequence"/>
</dbReference>
<evidence type="ECO:0000256" key="6">
    <source>
        <dbReference type="RuleBase" id="RU364101"/>
    </source>
</evidence>
<feature type="compositionally biased region" description="Low complexity" evidence="8">
    <location>
        <begin position="166"/>
        <end position="179"/>
    </location>
</feature>
<keyword evidence="7" id="KW-0175">Coiled coil</keyword>
<dbReference type="PANTHER" id="PTHR13402">
    <property type="entry name" value="RGPR-RELATED"/>
    <property type="match status" value="1"/>
</dbReference>
<dbReference type="AlphaFoldDB" id="A0A8S1GV36"/>
<feature type="compositionally biased region" description="Polar residues" evidence="8">
    <location>
        <begin position="1135"/>
        <end position="1146"/>
    </location>
</feature>
<dbReference type="GO" id="GO:0070973">
    <property type="term" value="P:protein localization to endoplasmic reticulum exit site"/>
    <property type="evidence" value="ECO:0007669"/>
    <property type="project" value="TreeGrafter"/>
</dbReference>
<feature type="region of interest" description="Disordered" evidence="8">
    <location>
        <begin position="1"/>
        <end position="63"/>
    </location>
</feature>
<organism evidence="11 12">
    <name type="scientific">Caenorhabditis auriculariae</name>
    <dbReference type="NCBI Taxonomy" id="2777116"/>
    <lineage>
        <taxon>Eukaryota</taxon>
        <taxon>Metazoa</taxon>
        <taxon>Ecdysozoa</taxon>
        <taxon>Nematoda</taxon>
        <taxon>Chromadorea</taxon>
        <taxon>Rhabditida</taxon>
        <taxon>Rhabditina</taxon>
        <taxon>Rhabditomorpha</taxon>
        <taxon>Rhabditoidea</taxon>
        <taxon>Rhabditidae</taxon>
        <taxon>Peloderinae</taxon>
        <taxon>Caenorhabditis</taxon>
    </lineage>
</organism>
<feature type="domain" description="Sec16 Sec23-binding" evidence="9">
    <location>
        <begin position="527"/>
        <end position="797"/>
    </location>
</feature>
<feature type="coiled-coil region" evidence="7">
    <location>
        <begin position="310"/>
        <end position="337"/>
    </location>
</feature>
<sequence length="1217" mass="134354">MKYDRVNSMPHGSSQADNSWRNMSIPSTSPSRYGEELVNASRRNRRSRIELEAPRPASRSRATKSVLNGYAAPAPNGYYNQYQHPPMHYQQPYYGYPVGYAPEASNRFSRTPNPYMSYSTSVNTTLNASMELPRRPASTHHYAPMQNRTMSETNGSFNGAPPADRNGGSSFSNSGSDNGAADANETESEEEMRRYNLQNRRAQGARSVANYRDPFVDGGEAYYCGVVHLDLAHVQHVINTMSPPEEFFELPPIERVAFVFYAAVYKKLYRDIEEFHKRFNREFYKFVCAGDSNDMALFKICKSMQDQYNLRQLEKSKKAYEEAAKAAELEVKNLAEQYEGTLVFDNEEIGGTITAKEHLMDIGPVKFNCAHAFMTFGVGGKVVVVSPESSSSAVNVAVDDLRNFLHEDDHSSRIVETFQHFRGPLIVGQTPTHSVRLYIQRQIENIRRSASKSTSSSDTVDALLLWQLLEMMVQQQGRVTGPDVATLLTSAIASMNSRSSTPVAEHATTTASTERRGMKSPIDRFTDFLLGGHIDEAVESAVSDGLYADAMMLVRRLFPHDPRKIVAIEERFLALRSYDNPITTLISVASDQPPPVLTNPPLDDHRSWRKHAAIVLANLNTPTAMRTIYHLGLALGKRNLHCAADFCLLAVCILAGYDPFVPVVEIEGDEHFRRHITLIHSGMLPSEAEGEQYISNGMKINDLHATEVFDFALRLANNDSPLSRSVEYQTARIEYAKLLASYGGFATDAFRYCTEIARSLWPYYQAFSKETLLELCDLTEKLKYIASATDAESEWIDGLRIMVQQMDGTSSVVPPAAIPTQPQVDQQPPQDFIENNSQVVTEPLMTELTHTEAGKSNEKDVLRINSRTQDSHQRESERRMSTLSNEAQDWHSDHQQPLEMHFGTTQSISKDTGREAPSALQKSETFVISTPTKPVSIPGNELPADVVSSPAYLTPAGSPQQGYDLPSMNINNGVLSKPVTQPASPSSELDDLWANAPLLPAANPTKTSPPNGISKPTASAPVISTHQPLPEPKSYEPPSKPVVSGNVPKASLDSGGENGGKQQKNFSRGGWFGSLRQKVMKSMPSANPMILPNDKKPTIVWDPVKKRYVGEGVEEETAAPPPPVADLSSMPPPANLSTNSLKSVRTSGGARYFQHNGQNQGQSAAPDLGPPPMMPPTMAPTAFEFMPTPDDDEATVDPFSGDTLSSPGEDQTDNTRQ</sequence>
<feature type="region of interest" description="Disordered" evidence="8">
    <location>
        <begin position="1112"/>
        <end position="1217"/>
    </location>
</feature>
<evidence type="ECO:0000259" key="9">
    <source>
        <dbReference type="Pfam" id="PF12931"/>
    </source>
</evidence>
<feature type="compositionally biased region" description="Pro residues" evidence="8">
    <location>
        <begin position="1168"/>
        <end position="1178"/>
    </location>
</feature>
<accession>A0A8S1GV36</accession>
<feature type="region of interest" description="Disordered" evidence="8">
    <location>
        <begin position="850"/>
        <end position="882"/>
    </location>
</feature>
<dbReference type="OrthoDB" id="8918678at2759"/>
<evidence type="ECO:0000259" key="10">
    <source>
        <dbReference type="Pfam" id="PF12932"/>
    </source>
</evidence>
<comment type="similarity">
    <text evidence="2 6">Belongs to the SEC16 family.</text>
</comment>
<feature type="region of interest" description="Disordered" evidence="8">
    <location>
        <begin position="999"/>
        <end position="1070"/>
    </location>
</feature>
<feature type="compositionally biased region" description="Basic and acidic residues" evidence="8">
    <location>
        <begin position="850"/>
        <end position="862"/>
    </location>
</feature>
<keyword evidence="5 6" id="KW-0931">ER-Golgi transport</keyword>
<feature type="compositionally biased region" description="Polar residues" evidence="8">
    <location>
        <begin position="10"/>
        <end position="31"/>
    </location>
</feature>
<keyword evidence="6" id="KW-0472">Membrane</keyword>
<keyword evidence="3 6" id="KW-0813">Transport</keyword>
<evidence type="ECO:0000313" key="12">
    <source>
        <dbReference type="Proteomes" id="UP000835052"/>
    </source>
</evidence>
<dbReference type="GO" id="GO:0012507">
    <property type="term" value="C:ER to Golgi transport vesicle membrane"/>
    <property type="evidence" value="ECO:0007669"/>
    <property type="project" value="TreeGrafter"/>
</dbReference>
<dbReference type="InterPro" id="IPR024340">
    <property type="entry name" value="Sec16_CCD"/>
</dbReference>
<dbReference type="GO" id="GO:0015031">
    <property type="term" value="P:protein transport"/>
    <property type="evidence" value="ECO:0007669"/>
    <property type="project" value="UniProtKB-KW"/>
</dbReference>
<protein>
    <recommendedName>
        <fullName evidence="6">Protein transport protein sec16</fullName>
    </recommendedName>
</protein>
<feature type="compositionally biased region" description="Polar residues" evidence="8">
    <location>
        <begin position="1005"/>
        <end position="1027"/>
    </location>
</feature>